<keyword evidence="7" id="KW-0378">Hydrolase</keyword>
<keyword evidence="9" id="KW-0067">ATP-binding</keyword>
<evidence type="ECO:0000256" key="12">
    <source>
        <dbReference type="SAM" id="MobiDB-lite"/>
    </source>
</evidence>
<keyword evidence="10" id="KW-0051">Antiviral defense</keyword>
<dbReference type="PANTHER" id="PTHR36528:SF1">
    <property type="entry name" value="CRISPR SYSTEM SINGLE-STRAND-SPECIFIC DEOXYRIBONUCLEASE CAS10_CSM1 (SUBTYPE III-A)"/>
    <property type="match status" value="1"/>
</dbReference>
<keyword evidence="8" id="KW-0269">Exonuclease</keyword>
<evidence type="ECO:0000256" key="1">
    <source>
        <dbReference type="ARBA" id="ARBA00005700"/>
    </source>
</evidence>
<evidence type="ECO:0000256" key="10">
    <source>
        <dbReference type="ARBA" id="ARBA00023118"/>
    </source>
</evidence>
<keyword evidence="4" id="KW-0540">Nuclease</keyword>
<organism evidence="14 15">
    <name type="scientific">Jhaorihella thermophila</name>
    <dbReference type="NCBI Taxonomy" id="488547"/>
    <lineage>
        <taxon>Bacteria</taxon>
        <taxon>Pseudomonadati</taxon>
        <taxon>Pseudomonadota</taxon>
        <taxon>Alphaproteobacteria</taxon>
        <taxon>Rhodobacterales</taxon>
        <taxon>Paracoccaceae</taxon>
        <taxon>Jhaorihella</taxon>
    </lineage>
</organism>
<dbReference type="InterPro" id="IPR054767">
    <property type="entry name" value="Cas10-Cmr2_palm2"/>
</dbReference>
<dbReference type="Pfam" id="PF18211">
    <property type="entry name" value="Csm1_B"/>
    <property type="match status" value="1"/>
</dbReference>
<dbReference type="GO" id="GO:0016740">
    <property type="term" value="F:transferase activity"/>
    <property type="evidence" value="ECO:0007669"/>
    <property type="project" value="UniProtKB-KW"/>
</dbReference>
<dbReference type="SUPFAM" id="SSF55073">
    <property type="entry name" value="Nucleotide cyclase"/>
    <property type="match status" value="1"/>
</dbReference>
<dbReference type="EMBL" id="FNVD01000009">
    <property type="protein sequence ID" value="SEG04695.1"/>
    <property type="molecule type" value="Genomic_DNA"/>
</dbReference>
<accession>A0A1H5WZP0</accession>
<gene>
    <name evidence="14" type="ORF">SAMN05421751_10996</name>
</gene>
<dbReference type="InterPro" id="IPR029787">
    <property type="entry name" value="Nucleotide_cyclase"/>
</dbReference>
<evidence type="ECO:0000259" key="13">
    <source>
        <dbReference type="PROSITE" id="PS50887"/>
    </source>
</evidence>
<evidence type="ECO:0000256" key="4">
    <source>
        <dbReference type="ARBA" id="ARBA00022722"/>
    </source>
</evidence>
<comment type="similarity">
    <text evidence="1">Belongs to the CRISPR-associated Cas10/Csm1 family.</text>
</comment>
<dbReference type="Pfam" id="PF22335">
    <property type="entry name" value="Cas10-Cmr2_palm2"/>
    <property type="match status" value="1"/>
</dbReference>
<feature type="region of interest" description="Disordered" evidence="12">
    <location>
        <begin position="125"/>
        <end position="144"/>
    </location>
</feature>
<dbReference type="GO" id="GO:0005524">
    <property type="term" value="F:ATP binding"/>
    <property type="evidence" value="ECO:0007669"/>
    <property type="project" value="UniProtKB-KW"/>
</dbReference>
<keyword evidence="15" id="KW-1185">Reference proteome</keyword>
<evidence type="ECO:0000313" key="14">
    <source>
        <dbReference type="EMBL" id="SEG04695.1"/>
    </source>
</evidence>
<dbReference type="InterPro" id="IPR041062">
    <property type="entry name" value="Csm1_B"/>
</dbReference>
<dbReference type="InterPro" id="IPR052117">
    <property type="entry name" value="Cas10/Csm1_subtype-III-A"/>
</dbReference>
<dbReference type="NCBIfam" id="TIGR02578">
    <property type="entry name" value="cas_TM1811_Csm1"/>
    <property type="match status" value="1"/>
</dbReference>
<keyword evidence="3" id="KW-0808">Transferase</keyword>
<keyword evidence="5" id="KW-0547">Nucleotide-binding</keyword>
<evidence type="ECO:0000256" key="2">
    <source>
        <dbReference type="ARBA" id="ARBA00014333"/>
    </source>
</evidence>
<dbReference type="InterPro" id="IPR000160">
    <property type="entry name" value="GGDEF_dom"/>
</dbReference>
<evidence type="ECO:0000313" key="15">
    <source>
        <dbReference type="Proteomes" id="UP000236742"/>
    </source>
</evidence>
<feature type="domain" description="GGDEF" evidence="13">
    <location>
        <begin position="581"/>
        <end position="718"/>
    </location>
</feature>
<dbReference type="Gene3D" id="3.30.70.270">
    <property type="match status" value="1"/>
</dbReference>
<name>A0A1H5WZP0_9RHOB</name>
<dbReference type="PROSITE" id="PS50887">
    <property type="entry name" value="GGDEF"/>
    <property type="match status" value="1"/>
</dbReference>
<sequence length="831" mass="91831">MTNRSLPTVHEVALAGLLHDIGKLIQRAVRGGLPQDLLDRQSDVLPTRDGRASHWHALWSDWFFDQCETGDLIWPEGIDRSRVRNLAVFHHRPLQDYRVQPQLALSILVALADRMAAGFERKARDSEQEAAWRDSGPARERFRRTPIEAMTTNIRLGERGARRGHHLPQELTPDAILPAAEVRGEDVEKGYSALWDGFKTAWNEAARRCAADPVAFEEAVLSLSERFLWSVPSSTVDQPDVSLHDHSHAVAAFASALFRFHQSRRKLSDPSALADREVPAFRFVVGDLSGLQSTLFRLQSEGVKGLNKTLRGRSLRFQLIADACVRETLRAFDMPMSAALQTAGGRFLVLVPNLDEADKILKGMRARFDSWFVDQYSGDLALGLALSDPFVCDDLVSGPSDDSTGAERIGKVRGGIGVAAEIAKLQLLAGQAAHGVVDATFSAEGACGTCGVRPAGKEGLCAACAGEAALGDRLPRSRAVVISDRGGLGEMSAKLLSHDYLLPSGEGETRHDRGTGWRWMLDPAPHRPAPLRPGPAWVARFGDDIGPYADLEDVEAGHIKTFQALARDSREIVNGKPIGREMLALLKGDVDRLGRIFAGGLSDRWSVARSAALSRMMDAYFTLRLPHLLRTDFPDSYTVYAGGDDFMLVLPWRQGFELARTLRRDFERFAGGNPDLTFSLGIALFDPRTPISIPAREAENRLEAAKSAGRNRVSALEDTPLTWEAFSEALDRAETLNRWLREGRLSTAFLYRVLAIDDARRRVAAGHARPSDYAWMARLGYQIARNLKKRDDAPIRTGILELFGLDERWQGEALDQVGARLAISHAIYRNR</sequence>
<evidence type="ECO:0000256" key="3">
    <source>
        <dbReference type="ARBA" id="ARBA00022679"/>
    </source>
</evidence>
<evidence type="ECO:0000256" key="9">
    <source>
        <dbReference type="ARBA" id="ARBA00022840"/>
    </source>
</evidence>
<dbReference type="GO" id="GO:0051607">
    <property type="term" value="P:defense response to virus"/>
    <property type="evidence" value="ECO:0007669"/>
    <property type="project" value="UniProtKB-KW"/>
</dbReference>
<dbReference type="RefSeq" id="WP_104008339.1">
    <property type="nucleotide sequence ID" value="NZ_FNVD01000009.1"/>
</dbReference>
<protein>
    <recommendedName>
        <fullName evidence="2">CRISPR system single-strand-specific deoxyribonuclease Cas10/Csm1 (subtype III-A)</fullName>
    </recommendedName>
    <alternativeName>
        <fullName evidence="11">Cyclic oligoadenylate synthase</fullName>
    </alternativeName>
</protein>
<evidence type="ECO:0000256" key="11">
    <source>
        <dbReference type="ARBA" id="ARBA00032922"/>
    </source>
</evidence>
<reference evidence="14 15" key="1">
    <citation type="submission" date="2016-10" db="EMBL/GenBank/DDBJ databases">
        <authorList>
            <person name="de Groot N.N."/>
        </authorList>
    </citation>
    <scope>NUCLEOTIDE SEQUENCE [LARGE SCALE GENOMIC DNA]</scope>
    <source>
        <strain evidence="14 15">DSM 23413</strain>
    </source>
</reference>
<dbReference type="GO" id="GO:0004527">
    <property type="term" value="F:exonuclease activity"/>
    <property type="evidence" value="ECO:0007669"/>
    <property type="project" value="UniProtKB-KW"/>
</dbReference>
<dbReference type="PANTHER" id="PTHR36528">
    <property type="entry name" value="CRISPR SYSTEM SINGLE-STRAND-SPECIFIC DEOXYRIBONUCLEASE CAS10/CSM1 (SUBTYPE III-A)"/>
    <property type="match status" value="1"/>
</dbReference>
<dbReference type="GO" id="GO:0004519">
    <property type="term" value="F:endonuclease activity"/>
    <property type="evidence" value="ECO:0007669"/>
    <property type="project" value="UniProtKB-KW"/>
</dbReference>
<evidence type="ECO:0000256" key="5">
    <source>
        <dbReference type="ARBA" id="ARBA00022741"/>
    </source>
</evidence>
<evidence type="ECO:0000256" key="8">
    <source>
        <dbReference type="ARBA" id="ARBA00022839"/>
    </source>
</evidence>
<dbReference type="AlphaFoldDB" id="A0A1H5WZP0"/>
<proteinExistence type="inferred from homology"/>
<dbReference type="InterPro" id="IPR043128">
    <property type="entry name" value="Rev_trsase/Diguanyl_cyclase"/>
</dbReference>
<dbReference type="InterPro" id="IPR013408">
    <property type="entry name" value="Cas10/Csm1"/>
</dbReference>
<dbReference type="Proteomes" id="UP000236742">
    <property type="component" value="Unassembled WGS sequence"/>
</dbReference>
<dbReference type="OrthoDB" id="9768769at2"/>
<keyword evidence="6" id="KW-0255">Endonuclease</keyword>
<evidence type="ECO:0000256" key="6">
    <source>
        <dbReference type="ARBA" id="ARBA00022759"/>
    </source>
</evidence>
<evidence type="ECO:0000256" key="7">
    <source>
        <dbReference type="ARBA" id="ARBA00022801"/>
    </source>
</evidence>